<organism evidence="5">
    <name type="scientific">Aphanomyces invadans</name>
    <dbReference type="NCBI Taxonomy" id="157072"/>
    <lineage>
        <taxon>Eukaryota</taxon>
        <taxon>Sar</taxon>
        <taxon>Stramenopiles</taxon>
        <taxon>Oomycota</taxon>
        <taxon>Saprolegniomycetes</taxon>
        <taxon>Saprolegniales</taxon>
        <taxon>Verrucalvaceae</taxon>
        <taxon>Aphanomyces</taxon>
    </lineage>
</organism>
<dbReference type="GO" id="GO:0003713">
    <property type="term" value="F:transcription coactivator activity"/>
    <property type="evidence" value="ECO:0007669"/>
    <property type="project" value="TreeGrafter"/>
</dbReference>
<dbReference type="PANTHER" id="PTHR12465:SF0">
    <property type="entry name" value="MEDIATOR OF RNA POLYMERASE II TRANSCRIPTION SUBUNIT 20"/>
    <property type="match status" value="1"/>
</dbReference>
<dbReference type="AlphaFoldDB" id="A0A024UTU1"/>
<evidence type="ECO:0000256" key="1">
    <source>
        <dbReference type="ARBA" id="ARBA00004123"/>
    </source>
</evidence>
<sequence>MQIRSEWFSYSSTQSCSLAPVCYSLMNISAQALDSSSANRRTKVTMTGMTRVFTYTDSNIPVRYQALMKKIEEMGARKVGRFVVHCRMLSRRVLVDGYANQRMYLLRMSQNDDLIYAVLGNERTDASLGIKLEKGLPSSENGLDGPLDECCLLECGLEGSNILQQVEIYLPKSDGKFEGMQFLFGDFLVSICTFVCRANTPTGLTVEVQYKPCSVVGDANQDKLLDEFMSILADSTPADAASPVKKPIANILGLFHKLKLGDEYSHKHTAIQYVAAFNLLRK</sequence>
<evidence type="ECO:0000256" key="3">
    <source>
        <dbReference type="ARBA" id="ARBA00023242"/>
    </source>
</evidence>
<keyword evidence="3 4" id="KW-0539">Nucleus</keyword>
<proteinExistence type="inferred from homology"/>
<dbReference type="PANTHER" id="PTHR12465">
    <property type="entry name" value="UBIQUITIN SPECIFIC PROTEASE HOMOLOG 49"/>
    <property type="match status" value="1"/>
</dbReference>
<dbReference type="Pfam" id="PF08612">
    <property type="entry name" value="Med20"/>
    <property type="match status" value="1"/>
</dbReference>
<keyword evidence="4" id="KW-0804">Transcription</keyword>
<dbReference type="GeneID" id="20077395"/>
<protein>
    <recommendedName>
        <fullName evidence="4">Mediator of RNA polymerase II transcription subunit 20</fullName>
    </recommendedName>
    <alternativeName>
        <fullName evidence="4">Mediator complex subunit 20</fullName>
    </alternativeName>
</protein>
<reference evidence="5" key="1">
    <citation type="submission" date="2013-12" db="EMBL/GenBank/DDBJ databases">
        <title>The Genome Sequence of Aphanomyces invadans NJM9701.</title>
        <authorList>
            <consortium name="The Broad Institute Genomics Platform"/>
            <person name="Russ C."/>
            <person name="Tyler B."/>
            <person name="van West P."/>
            <person name="Dieguez-Uribeondo J."/>
            <person name="Young S.K."/>
            <person name="Zeng Q."/>
            <person name="Gargeya S."/>
            <person name="Fitzgerald M."/>
            <person name="Abouelleil A."/>
            <person name="Alvarado L."/>
            <person name="Chapman S.B."/>
            <person name="Gainer-Dewar J."/>
            <person name="Goldberg J."/>
            <person name="Griggs A."/>
            <person name="Gujja S."/>
            <person name="Hansen M."/>
            <person name="Howarth C."/>
            <person name="Imamovic A."/>
            <person name="Ireland A."/>
            <person name="Larimer J."/>
            <person name="McCowan C."/>
            <person name="Murphy C."/>
            <person name="Pearson M."/>
            <person name="Poon T.W."/>
            <person name="Priest M."/>
            <person name="Roberts A."/>
            <person name="Saif S."/>
            <person name="Shea T."/>
            <person name="Sykes S."/>
            <person name="Wortman J."/>
            <person name="Nusbaum C."/>
            <person name="Birren B."/>
        </authorList>
    </citation>
    <scope>NUCLEOTIDE SEQUENCE [LARGE SCALE GENOMIC DNA]</scope>
    <source>
        <strain evidence="5">NJM9701</strain>
    </source>
</reference>
<keyword evidence="4" id="KW-0010">Activator</keyword>
<dbReference type="GO" id="GO:0016592">
    <property type="term" value="C:mediator complex"/>
    <property type="evidence" value="ECO:0007669"/>
    <property type="project" value="InterPro"/>
</dbReference>
<dbReference type="eggNOG" id="ENOG502RUJN">
    <property type="taxonomic scope" value="Eukaryota"/>
</dbReference>
<comment type="subunit">
    <text evidence="4">Component of the Mediator complex.</text>
</comment>
<keyword evidence="4" id="KW-0805">Transcription regulation</keyword>
<dbReference type="RefSeq" id="XP_008861317.1">
    <property type="nucleotide sequence ID" value="XM_008863095.1"/>
</dbReference>
<name>A0A024UTU1_9STRA</name>
<comment type="subcellular location">
    <subcellularLocation>
        <location evidence="1 4">Nucleus</location>
    </subcellularLocation>
</comment>
<dbReference type="STRING" id="157072.A0A024UTU1"/>
<evidence type="ECO:0000256" key="4">
    <source>
        <dbReference type="RuleBase" id="RU364152"/>
    </source>
</evidence>
<dbReference type="InterPro" id="IPR013921">
    <property type="entry name" value="Mediator_Med20"/>
</dbReference>
<dbReference type="GO" id="GO:0006357">
    <property type="term" value="P:regulation of transcription by RNA polymerase II"/>
    <property type="evidence" value="ECO:0007669"/>
    <property type="project" value="InterPro"/>
</dbReference>
<evidence type="ECO:0000256" key="2">
    <source>
        <dbReference type="ARBA" id="ARBA00010743"/>
    </source>
</evidence>
<dbReference type="OrthoDB" id="1854899at2759"/>
<gene>
    <name evidence="4" type="primary">MED20</name>
    <name evidence="5" type="ORF">H310_00345</name>
</gene>
<evidence type="ECO:0000313" key="5">
    <source>
        <dbReference type="EMBL" id="ETW09906.1"/>
    </source>
</evidence>
<comment type="similarity">
    <text evidence="2 4">Belongs to the Mediator complex subunit 20 family.</text>
</comment>
<comment type="function">
    <text evidence="4">Component of the Mediator complex, a coactivator involved in the regulated transcription of nearly all RNA polymerase II-dependent genes. Mediator functions as a bridge to convey information from gene-specific regulatory proteins to the basal RNA polymerase II transcription machinery. Mediator is recruited to promoters by direct interactions with regulatory proteins and serves as a scaffold for the assembly of a functional preinitiation complex with RNA polymerase II and the general transcription factors.</text>
</comment>
<accession>A0A024UTU1</accession>
<dbReference type="VEuPathDB" id="FungiDB:H310_00345"/>
<dbReference type="EMBL" id="KI913952">
    <property type="protein sequence ID" value="ETW09906.1"/>
    <property type="molecule type" value="Genomic_DNA"/>
</dbReference>